<name>X1NL17_9ZZZZ</name>
<sequence length="39" mass="4236">MKLAEVSFEDAMELEGSISFPECKAVVIYGENKAGKSNI</sequence>
<evidence type="ECO:0008006" key="2">
    <source>
        <dbReference type="Google" id="ProtNLM"/>
    </source>
</evidence>
<gene>
    <name evidence="1" type="ORF">S06H3_32684</name>
</gene>
<evidence type="ECO:0000313" key="1">
    <source>
        <dbReference type="EMBL" id="GAI30911.1"/>
    </source>
</evidence>
<accession>X1NL17</accession>
<dbReference type="EMBL" id="BARV01019450">
    <property type="protein sequence ID" value="GAI30911.1"/>
    <property type="molecule type" value="Genomic_DNA"/>
</dbReference>
<feature type="non-terminal residue" evidence="1">
    <location>
        <position position="39"/>
    </location>
</feature>
<dbReference type="AlphaFoldDB" id="X1NL17"/>
<proteinExistence type="predicted"/>
<protein>
    <recommendedName>
        <fullName evidence="2">Rad50/SbcC-type AAA domain-containing protein</fullName>
    </recommendedName>
</protein>
<reference evidence="1" key="1">
    <citation type="journal article" date="2014" name="Front. Microbiol.">
        <title>High frequency of phylogenetically diverse reductive dehalogenase-homologous genes in deep subseafloor sedimentary metagenomes.</title>
        <authorList>
            <person name="Kawai M."/>
            <person name="Futagami T."/>
            <person name="Toyoda A."/>
            <person name="Takaki Y."/>
            <person name="Nishi S."/>
            <person name="Hori S."/>
            <person name="Arai W."/>
            <person name="Tsubouchi T."/>
            <person name="Morono Y."/>
            <person name="Uchiyama I."/>
            <person name="Ito T."/>
            <person name="Fujiyama A."/>
            <person name="Inagaki F."/>
            <person name="Takami H."/>
        </authorList>
    </citation>
    <scope>NUCLEOTIDE SEQUENCE</scope>
    <source>
        <strain evidence="1">Expedition CK06-06</strain>
    </source>
</reference>
<organism evidence="1">
    <name type="scientific">marine sediment metagenome</name>
    <dbReference type="NCBI Taxonomy" id="412755"/>
    <lineage>
        <taxon>unclassified sequences</taxon>
        <taxon>metagenomes</taxon>
        <taxon>ecological metagenomes</taxon>
    </lineage>
</organism>
<comment type="caution">
    <text evidence="1">The sequence shown here is derived from an EMBL/GenBank/DDBJ whole genome shotgun (WGS) entry which is preliminary data.</text>
</comment>